<dbReference type="OrthoDB" id="504689at2759"/>
<dbReference type="GO" id="GO:0016020">
    <property type="term" value="C:membrane"/>
    <property type="evidence" value="ECO:0007669"/>
    <property type="project" value="TreeGrafter"/>
</dbReference>
<organism evidence="7 8">
    <name type="scientific">Mucuna pruriens</name>
    <name type="common">Velvet bean</name>
    <name type="synonym">Dolichos pruriens</name>
    <dbReference type="NCBI Taxonomy" id="157652"/>
    <lineage>
        <taxon>Eukaryota</taxon>
        <taxon>Viridiplantae</taxon>
        <taxon>Streptophyta</taxon>
        <taxon>Embryophyta</taxon>
        <taxon>Tracheophyta</taxon>
        <taxon>Spermatophyta</taxon>
        <taxon>Magnoliopsida</taxon>
        <taxon>eudicotyledons</taxon>
        <taxon>Gunneridae</taxon>
        <taxon>Pentapetalae</taxon>
        <taxon>rosids</taxon>
        <taxon>fabids</taxon>
        <taxon>Fabales</taxon>
        <taxon>Fabaceae</taxon>
        <taxon>Papilionoideae</taxon>
        <taxon>50 kb inversion clade</taxon>
        <taxon>NPAAA clade</taxon>
        <taxon>indigoferoid/millettioid clade</taxon>
        <taxon>Phaseoleae</taxon>
        <taxon>Mucuna</taxon>
    </lineage>
</organism>
<comment type="caution">
    <text evidence="7">The sequence shown here is derived from an EMBL/GenBank/DDBJ whole genome shotgun (WGS) entry which is preliminary data.</text>
</comment>
<evidence type="ECO:0000313" key="7">
    <source>
        <dbReference type="EMBL" id="RDY05072.1"/>
    </source>
</evidence>
<dbReference type="FunFam" id="3.40.50.360:FF:000001">
    <property type="entry name" value="NAD(P)H dehydrogenase (Quinone) FQR1-like"/>
    <property type="match status" value="1"/>
</dbReference>
<dbReference type="PROSITE" id="PS50902">
    <property type="entry name" value="FLAVODOXIN_LIKE"/>
    <property type="match status" value="1"/>
</dbReference>
<dbReference type="NCBIfam" id="TIGR01755">
    <property type="entry name" value="flav_wrbA"/>
    <property type="match status" value="1"/>
</dbReference>
<sequence>MAVQVYIVYYSMYGHVERLAEEIKKGADSVEGVEAKLWQALLVMVPETLPEEVLGKMRAPSKSDVPIITPNELSEGDGFVFGFPTRFGMMAAQFKAFLDATGGLWKTQQLAGKPAGIFYSTSSQGGGQETTALTAITQLVHHGMLFVPIGYTFGAGMFEMEEVKGGSPYGSGTYAGDGSRQPTKLELEQAFHQGKYIASITKKLKEAA</sequence>
<dbReference type="GO" id="GO:0003955">
    <property type="term" value="F:NAD(P)H dehydrogenase (quinone) activity"/>
    <property type="evidence" value="ECO:0007669"/>
    <property type="project" value="UniProtKB-EC"/>
</dbReference>
<dbReference type="STRING" id="157652.A0A371HQN2"/>
<dbReference type="InterPro" id="IPR029039">
    <property type="entry name" value="Flavoprotein-like_sf"/>
</dbReference>
<evidence type="ECO:0000256" key="2">
    <source>
        <dbReference type="ARBA" id="ARBA00006961"/>
    </source>
</evidence>
<dbReference type="InterPro" id="IPR010089">
    <property type="entry name" value="Flavoprotein_WrbA-like"/>
</dbReference>
<dbReference type="EMBL" id="QJKJ01001950">
    <property type="protein sequence ID" value="RDY05072.1"/>
    <property type="molecule type" value="Genomic_DNA"/>
</dbReference>
<feature type="domain" description="Flavodoxin-like" evidence="6">
    <location>
        <begin position="5"/>
        <end position="197"/>
    </location>
</feature>
<dbReference type="Pfam" id="PF03358">
    <property type="entry name" value="FMN_red"/>
    <property type="match status" value="1"/>
</dbReference>
<proteinExistence type="inferred from homology"/>
<name>A0A371HQN2_MUCPR</name>
<evidence type="ECO:0000256" key="1">
    <source>
        <dbReference type="ARBA" id="ARBA00001917"/>
    </source>
</evidence>
<comment type="catalytic activity">
    <reaction evidence="4">
        <text>a quinone + NADH + H(+) = a quinol + NAD(+)</text>
        <dbReference type="Rhea" id="RHEA:46160"/>
        <dbReference type="ChEBI" id="CHEBI:15378"/>
        <dbReference type="ChEBI" id="CHEBI:24646"/>
        <dbReference type="ChEBI" id="CHEBI:57540"/>
        <dbReference type="ChEBI" id="CHEBI:57945"/>
        <dbReference type="ChEBI" id="CHEBI:132124"/>
        <dbReference type="EC" id="1.6.5.2"/>
    </reaction>
</comment>
<protein>
    <recommendedName>
        <fullName evidence="3">NAD(P)H dehydrogenase (quinone)</fullName>
        <ecNumber evidence="3">1.6.5.2</ecNumber>
    </recommendedName>
</protein>
<dbReference type="PANTHER" id="PTHR30546">
    <property type="entry name" value="FLAVODOXIN-RELATED PROTEIN WRBA-RELATED"/>
    <property type="match status" value="1"/>
</dbReference>
<dbReference type="EC" id="1.6.5.2" evidence="3"/>
<keyword evidence="8" id="KW-1185">Reference proteome</keyword>
<dbReference type="AlphaFoldDB" id="A0A371HQN2"/>
<dbReference type="NCBIfam" id="NF002999">
    <property type="entry name" value="PRK03767.1"/>
    <property type="match status" value="1"/>
</dbReference>
<feature type="non-terminal residue" evidence="7">
    <location>
        <position position="1"/>
    </location>
</feature>
<dbReference type="SUPFAM" id="SSF52218">
    <property type="entry name" value="Flavoproteins"/>
    <property type="match status" value="1"/>
</dbReference>
<gene>
    <name evidence="7" type="primary">FQR1</name>
    <name evidence="7" type="ORF">CR513_11123</name>
</gene>
<comment type="similarity">
    <text evidence="2">Belongs to the WrbA family.</text>
</comment>
<dbReference type="Gene3D" id="3.40.50.360">
    <property type="match status" value="1"/>
</dbReference>
<comment type="cofactor">
    <cofactor evidence="1">
        <name>FMN</name>
        <dbReference type="ChEBI" id="CHEBI:58210"/>
    </cofactor>
</comment>
<dbReference type="GO" id="GO:0010181">
    <property type="term" value="F:FMN binding"/>
    <property type="evidence" value="ECO:0007669"/>
    <property type="project" value="InterPro"/>
</dbReference>
<evidence type="ECO:0000313" key="8">
    <source>
        <dbReference type="Proteomes" id="UP000257109"/>
    </source>
</evidence>
<reference evidence="7" key="1">
    <citation type="submission" date="2018-05" db="EMBL/GenBank/DDBJ databases">
        <title>Draft genome of Mucuna pruriens seed.</title>
        <authorList>
            <person name="Nnadi N.E."/>
            <person name="Vos R."/>
            <person name="Hasami M.H."/>
            <person name="Devisetty U.K."/>
            <person name="Aguiy J.C."/>
        </authorList>
    </citation>
    <scope>NUCLEOTIDE SEQUENCE [LARGE SCALE GENOMIC DNA]</scope>
    <source>
        <strain evidence="7">JCA_2017</strain>
    </source>
</reference>
<dbReference type="Proteomes" id="UP000257109">
    <property type="component" value="Unassembled WGS sequence"/>
</dbReference>
<evidence type="ECO:0000256" key="3">
    <source>
        <dbReference type="ARBA" id="ARBA00012648"/>
    </source>
</evidence>
<comment type="catalytic activity">
    <reaction evidence="5">
        <text>a quinone + NADPH + H(+) = a quinol + NADP(+)</text>
        <dbReference type="Rhea" id="RHEA:46164"/>
        <dbReference type="ChEBI" id="CHEBI:15378"/>
        <dbReference type="ChEBI" id="CHEBI:24646"/>
        <dbReference type="ChEBI" id="CHEBI:57783"/>
        <dbReference type="ChEBI" id="CHEBI:58349"/>
        <dbReference type="ChEBI" id="CHEBI:132124"/>
        <dbReference type="EC" id="1.6.5.2"/>
    </reaction>
</comment>
<accession>A0A371HQN2</accession>
<dbReference type="PANTHER" id="PTHR30546:SF53">
    <property type="entry name" value="NAD(P)H DEHYDROGENASE (QUINONE)"/>
    <property type="match status" value="1"/>
</dbReference>
<evidence type="ECO:0000256" key="4">
    <source>
        <dbReference type="ARBA" id="ARBA00047678"/>
    </source>
</evidence>
<evidence type="ECO:0000256" key="5">
    <source>
        <dbReference type="ARBA" id="ARBA00048983"/>
    </source>
</evidence>
<dbReference type="InterPro" id="IPR008254">
    <property type="entry name" value="Flavodoxin/NO_synth"/>
</dbReference>
<evidence type="ECO:0000259" key="6">
    <source>
        <dbReference type="PROSITE" id="PS50902"/>
    </source>
</evidence>
<dbReference type="InterPro" id="IPR005025">
    <property type="entry name" value="FMN_Rdtase-like_dom"/>
</dbReference>